<protein>
    <submittedName>
        <fullName evidence="2">Uncharacterized protein</fullName>
    </submittedName>
</protein>
<gene>
    <name evidence="2" type="ORF">ACHAWO_006206</name>
</gene>
<accession>A0ABD3P273</accession>
<evidence type="ECO:0000313" key="3">
    <source>
        <dbReference type="Proteomes" id="UP001530400"/>
    </source>
</evidence>
<evidence type="ECO:0000313" key="2">
    <source>
        <dbReference type="EMBL" id="KAL3780555.1"/>
    </source>
</evidence>
<name>A0ABD3P273_9STRA</name>
<comment type="caution">
    <text evidence="2">The sequence shown here is derived from an EMBL/GenBank/DDBJ whole genome shotgun (WGS) entry which is preliminary data.</text>
</comment>
<proteinExistence type="predicted"/>
<dbReference type="EMBL" id="JALLPJ020000886">
    <property type="protein sequence ID" value="KAL3780555.1"/>
    <property type="molecule type" value="Genomic_DNA"/>
</dbReference>
<dbReference type="Proteomes" id="UP001530400">
    <property type="component" value="Unassembled WGS sequence"/>
</dbReference>
<evidence type="ECO:0000256" key="1">
    <source>
        <dbReference type="SAM" id="SignalP"/>
    </source>
</evidence>
<sequence>MKLFLITAFICSSTVGGKLGFAKAVGDWIETRSDNETAQDESPETAGANVAEFDCATIRVIWEEDPNAFLGTKFMDIKDLCDKGVLSTAEDVAAAIEQVAAPNPSADGQIADIAAELCDFVLSGNVEPDADVSEIEAACSAESRDDEAVVDAASILQAERAPKDEDTDAALKETCMSIAANRDKIDTALLVLAARSERKLQDDAGNETTPVTSFEVASEMLSMYDCICDQTNPENIGCMKKVLMFGDLVSRSIDEQAATDFDPERILDDLDETVEFVKKHATHLRHSGYDSYDVDLSVERALSESNVGECDPPGISDTPQNGGKNAGKVFECELNWNPHSAGCVAMECGAGAVVQMKGSVQLCFPGPIINIEIKMCISVISEILEAIGIWVPSAEKLMNSFSIYGGCYRLAIATYDAHNNRLLVTSGPHRMNLLLNVWVKVGGTAAFRFKGNSCAYTDSLTWLAYERAAASKDITFGEVNHPDSFIKQASDDINAVKKYSNHCPFNSQKWALFQIYVSVELAYWFVKLDKNGSKWPWKWTMKSGFNYNKVYNFEKYFLAK</sequence>
<feature type="signal peptide" evidence="1">
    <location>
        <begin position="1"/>
        <end position="16"/>
    </location>
</feature>
<feature type="chain" id="PRO_5044883263" evidence="1">
    <location>
        <begin position="17"/>
        <end position="560"/>
    </location>
</feature>
<reference evidence="2 3" key="1">
    <citation type="submission" date="2024-10" db="EMBL/GenBank/DDBJ databases">
        <title>Updated reference genomes for cyclostephanoid diatoms.</title>
        <authorList>
            <person name="Roberts W.R."/>
            <person name="Alverson A.J."/>
        </authorList>
    </citation>
    <scope>NUCLEOTIDE SEQUENCE [LARGE SCALE GENOMIC DNA]</scope>
    <source>
        <strain evidence="2 3">AJA010-31</strain>
    </source>
</reference>
<dbReference type="AlphaFoldDB" id="A0ABD3P273"/>
<organism evidence="2 3">
    <name type="scientific">Cyclotella atomus</name>
    <dbReference type="NCBI Taxonomy" id="382360"/>
    <lineage>
        <taxon>Eukaryota</taxon>
        <taxon>Sar</taxon>
        <taxon>Stramenopiles</taxon>
        <taxon>Ochrophyta</taxon>
        <taxon>Bacillariophyta</taxon>
        <taxon>Coscinodiscophyceae</taxon>
        <taxon>Thalassiosirophycidae</taxon>
        <taxon>Stephanodiscales</taxon>
        <taxon>Stephanodiscaceae</taxon>
        <taxon>Cyclotella</taxon>
    </lineage>
</organism>
<keyword evidence="1" id="KW-0732">Signal</keyword>
<keyword evidence="3" id="KW-1185">Reference proteome</keyword>